<dbReference type="PATRIC" id="fig|913084.3.peg.1527"/>
<protein>
    <submittedName>
        <fullName evidence="1">Respiratory nitrate reductase alpha chain</fullName>
    </submittedName>
</protein>
<feature type="non-terminal residue" evidence="1">
    <location>
        <position position="1"/>
    </location>
</feature>
<proteinExistence type="predicted"/>
<gene>
    <name evidence="1" type="ORF">LTSEURB_2075</name>
</gene>
<organism evidence="1 2">
    <name type="scientific">Salmonella enterica subsp. enterica serovar Urbana str. R8-2977</name>
    <dbReference type="NCBI Taxonomy" id="913084"/>
    <lineage>
        <taxon>Bacteria</taxon>
        <taxon>Pseudomonadati</taxon>
        <taxon>Pseudomonadota</taxon>
        <taxon>Gammaproteobacteria</taxon>
        <taxon>Enterobacterales</taxon>
        <taxon>Enterobacteriaceae</taxon>
        <taxon>Salmonella</taxon>
    </lineage>
</organism>
<comment type="caution">
    <text evidence="1">The sequence shown here is derived from an EMBL/GenBank/DDBJ whole genome shotgun (WGS) entry which is preliminary data.</text>
</comment>
<accession>G5RUM9</accession>
<name>G5RUM9_SALET</name>
<evidence type="ECO:0000313" key="2">
    <source>
        <dbReference type="Proteomes" id="UP000004776"/>
    </source>
</evidence>
<dbReference type="Proteomes" id="UP000004776">
    <property type="component" value="Unassembled WGS sequence"/>
</dbReference>
<sequence>WEIYKGIAKKFSEVCVGHLGKETDVVTLPIQHDSAAELAQPLDVKDWKKGECDLIPGKTAPHIMTVERDYPATYERFTSIGPLMEKIGNGGKGIAWNTQSEMDLLRKLNYTKADGPAKGQPMLNTAIDAAEMILTLAPETNGRWYA</sequence>
<reference evidence="1 2" key="1">
    <citation type="journal article" date="2011" name="BMC Genomics">
        <title>Genome sequencing reveals diversification of virulence factor content and possible host adaptation in distinct subpopulations of Salmonella enterica.</title>
        <authorList>
            <person name="den Bakker H.C."/>
            <person name="Moreno Switt A.I."/>
            <person name="Govoni G."/>
            <person name="Cummings C.A."/>
            <person name="Ranieri M.L."/>
            <person name="Degoricija L."/>
            <person name="Hoelzer K."/>
            <person name="Rodriguez-Rivera L.D."/>
            <person name="Brown S."/>
            <person name="Bolchacova E."/>
            <person name="Furtado M.R."/>
            <person name="Wiedmann M."/>
        </authorList>
    </citation>
    <scope>NUCLEOTIDE SEQUENCE [LARGE SCALE GENOMIC DNA]</scope>
    <source>
        <strain evidence="1 2">R8-2977</strain>
    </source>
</reference>
<dbReference type="Gene3D" id="3.40.50.12440">
    <property type="match status" value="1"/>
</dbReference>
<evidence type="ECO:0000313" key="1">
    <source>
        <dbReference type="EMBL" id="EHD04176.1"/>
    </source>
</evidence>
<dbReference type="SUPFAM" id="SSF53706">
    <property type="entry name" value="Formate dehydrogenase/DMSO reductase, domains 1-3"/>
    <property type="match status" value="1"/>
</dbReference>
<dbReference type="EMBL" id="AFCW01000819">
    <property type="protein sequence ID" value="EHD04176.1"/>
    <property type="molecule type" value="Genomic_DNA"/>
</dbReference>
<dbReference type="AlphaFoldDB" id="G5RUM9"/>